<evidence type="ECO:0000313" key="1">
    <source>
        <dbReference type="EMBL" id="ENH66078.1"/>
    </source>
</evidence>
<reference evidence="2" key="2">
    <citation type="journal article" date="2014" name="PLoS ONE">
        <title>Genome and Transcriptome Analysis of the Fungal Pathogen Fusarium oxysporum f. sp. cubense Causing Banana Vascular Wilt Disease.</title>
        <authorList>
            <person name="Guo L."/>
            <person name="Han L."/>
            <person name="Yang L."/>
            <person name="Zeng H."/>
            <person name="Fan D."/>
            <person name="Zhu Y."/>
            <person name="Feng Y."/>
            <person name="Wang G."/>
            <person name="Peng C."/>
            <person name="Jiang X."/>
            <person name="Zhou D."/>
            <person name="Ni P."/>
            <person name="Liang C."/>
            <person name="Liu L."/>
            <person name="Wang J."/>
            <person name="Mao C."/>
            <person name="Fang X."/>
            <person name="Peng M."/>
            <person name="Huang J."/>
        </authorList>
    </citation>
    <scope>NUCLEOTIDE SEQUENCE [LARGE SCALE GENOMIC DNA]</scope>
    <source>
        <strain evidence="2">race 1</strain>
    </source>
</reference>
<dbReference type="HOGENOM" id="CLU_206085_0_0_1"/>
<reference evidence="2" key="1">
    <citation type="submission" date="2012-09" db="EMBL/GenBank/DDBJ databases">
        <title>Genome sequencing and comparative transcriptomics of race 1 and race 4 of banana pathogen: Fusarium oxysporum f. sp. cubense.</title>
        <authorList>
            <person name="Fang X."/>
            <person name="Huang J."/>
        </authorList>
    </citation>
    <scope>NUCLEOTIDE SEQUENCE [LARGE SCALE GENOMIC DNA]</scope>
    <source>
        <strain evidence="2">race 1</strain>
    </source>
</reference>
<dbReference type="AlphaFoldDB" id="N4TR95"/>
<accession>N4TR95</accession>
<dbReference type="VEuPathDB" id="FungiDB:FOC1_g10000451"/>
<gene>
    <name evidence="1" type="ORF">FOC1_g10000451</name>
</gene>
<dbReference type="Proteomes" id="UP000016928">
    <property type="component" value="Unassembled WGS sequence"/>
</dbReference>
<proteinExistence type="predicted"/>
<name>N4TR95_FUSC1</name>
<evidence type="ECO:0000313" key="2">
    <source>
        <dbReference type="Proteomes" id="UP000016928"/>
    </source>
</evidence>
<sequence>MDINPQVVAELSRSGSQGRSERLGGRRCGIYGKGGYNVRTYKYVLKLSKEEFNE</sequence>
<dbReference type="EMBL" id="KB730434">
    <property type="protein sequence ID" value="ENH66078.1"/>
    <property type="molecule type" value="Genomic_DNA"/>
</dbReference>
<organism evidence="1 2">
    <name type="scientific">Fusarium oxysporum f. sp. cubense (strain race 1)</name>
    <name type="common">Panama disease fungus</name>
    <dbReference type="NCBI Taxonomy" id="1229664"/>
    <lineage>
        <taxon>Eukaryota</taxon>
        <taxon>Fungi</taxon>
        <taxon>Dikarya</taxon>
        <taxon>Ascomycota</taxon>
        <taxon>Pezizomycotina</taxon>
        <taxon>Sordariomycetes</taxon>
        <taxon>Hypocreomycetidae</taxon>
        <taxon>Hypocreales</taxon>
        <taxon>Nectriaceae</taxon>
        <taxon>Fusarium</taxon>
        <taxon>Fusarium oxysporum species complex</taxon>
    </lineage>
</organism>
<protein>
    <submittedName>
        <fullName evidence="1">Uncharacterized protein</fullName>
    </submittedName>
</protein>